<name>A1WKK9_VEREI</name>
<dbReference type="InterPro" id="IPR004919">
    <property type="entry name" value="GmrSD_N"/>
</dbReference>
<organism evidence="4 5">
    <name type="scientific">Verminephrobacter eiseniae (strain EF01-2)</name>
    <dbReference type="NCBI Taxonomy" id="391735"/>
    <lineage>
        <taxon>Bacteria</taxon>
        <taxon>Pseudomonadati</taxon>
        <taxon>Pseudomonadota</taxon>
        <taxon>Betaproteobacteria</taxon>
        <taxon>Burkholderiales</taxon>
        <taxon>Comamonadaceae</taxon>
        <taxon>Verminephrobacter</taxon>
    </lineage>
</organism>
<dbReference type="AlphaFoldDB" id="A1WKK9"/>
<accession>A1WKK9</accession>
<dbReference type="InterPro" id="IPR011089">
    <property type="entry name" value="GmrSD_C"/>
</dbReference>
<feature type="region of interest" description="Disordered" evidence="1">
    <location>
        <begin position="145"/>
        <end position="165"/>
    </location>
</feature>
<keyword evidence="5" id="KW-1185">Reference proteome</keyword>
<proteinExistence type="predicted"/>
<protein>
    <recommendedName>
        <fullName evidence="6">DUF262 domain-containing protein</fullName>
    </recommendedName>
</protein>
<dbReference type="HOGENOM" id="CLU_1610075_0_0_4"/>
<evidence type="ECO:0000259" key="2">
    <source>
        <dbReference type="Pfam" id="PF03235"/>
    </source>
</evidence>
<dbReference type="STRING" id="391735.Veis_2420"/>
<dbReference type="Pfam" id="PF07510">
    <property type="entry name" value="GmrSD_C"/>
    <property type="match status" value="1"/>
</dbReference>
<dbReference type="PANTHER" id="PTHR35149">
    <property type="entry name" value="SLL5132 PROTEIN"/>
    <property type="match status" value="1"/>
</dbReference>
<evidence type="ECO:0000259" key="3">
    <source>
        <dbReference type="Pfam" id="PF07510"/>
    </source>
</evidence>
<gene>
    <name evidence="4" type="ordered locus">Veis_2420</name>
</gene>
<dbReference type="OrthoDB" id="3654724at2"/>
<sequence>MAKTLEAHDKLIREIFEGSYQFEIPDYQRPYAWTTEQAEELFDNLVSAMQDARTSGTASQYFLGSIVLIKNDREPKSSLHVRKNPAASNYDFATKKNVYFKGKGTASPFILTQEVRSEGAWTPAMLNDRQKRLVGVLERHWELEVPPTESVSKAPDTTTASQGQA</sequence>
<dbReference type="eggNOG" id="COG1479">
    <property type="taxonomic scope" value="Bacteria"/>
</dbReference>
<evidence type="ECO:0000313" key="5">
    <source>
        <dbReference type="Proteomes" id="UP000000374"/>
    </source>
</evidence>
<dbReference type="EMBL" id="CP000542">
    <property type="protein sequence ID" value="ABM58166.1"/>
    <property type="molecule type" value="Genomic_DNA"/>
</dbReference>
<dbReference type="Pfam" id="PF03235">
    <property type="entry name" value="GmrSD_N"/>
    <property type="match status" value="1"/>
</dbReference>
<dbReference type="GeneID" id="76463554"/>
<dbReference type="RefSeq" id="WP_011810169.1">
    <property type="nucleotide sequence ID" value="NC_008786.1"/>
</dbReference>
<dbReference type="KEGG" id="vei:Veis_2420"/>
<feature type="compositionally biased region" description="Polar residues" evidence="1">
    <location>
        <begin position="149"/>
        <end position="165"/>
    </location>
</feature>
<reference evidence="5" key="1">
    <citation type="submission" date="2006-12" db="EMBL/GenBank/DDBJ databases">
        <title>Complete sequence of chromosome 1 of Verminephrobacter eiseniae EF01-2.</title>
        <authorList>
            <person name="Copeland A."/>
            <person name="Lucas S."/>
            <person name="Lapidus A."/>
            <person name="Barry K."/>
            <person name="Detter J.C."/>
            <person name="Glavina del Rio T."/>
            <person name="Dalin E."/>
            <person name="Tice H."/>
            <person name="Pitluck S."/>
            <person name="Chertkov O."/>
            <person name="Brettin T."/>
            <person name="Bruce D."/>
            <person name="Han C."/>
            <person name="Tapia R."/>
            <person name="Gilna P."/>
            <person name="Schmutz J."/>
            <person name="Larimer F."/>
            <person name="Land M."/>
            <person name="Hauser L."/>
            <person name="Kyrpides N."/>
            <person name="Kim E."/>
            <person name="Stahl D."/>
            <person name="Richardson P."/>
        </authorList>
    </citation>
    <scope>NUCLEOTIDE SEQUENCE [LARGE SCALE GENOMIC DNA]</scope>
    <source>
        <strain evidence="5">EF01-2</strain>
    </source>
</reference>
<dbReference type="PANTHER" id="PTHR35149:SF2">
    <property type="entry name" value="DUF262 DOMAIN-CONTAINING PROTEIN"/>
    <property type="match status" value="1"/>
</dbReference>
<evidence type="ECO:0000256" key="1">
    <source>
        <dbReference type="SAM" id="MobiDB-lite"/>
    </source>
</evidence>
<evidence type="ECO:0008006" key="6">
    <source>
        <dbReference type="Google" id="ProtNLM"/>
    </source>
</evidence>
<feature type="domain" description="GmrSD restriction endonucleases N-terminal" evidence="2">
    <location>
        <begin position="12"/>
        <end position="74"/>
    </location>
</feature>
<evidence type="ECO:0000313" key="4">
    <source>
        <dbReference type="EMBL" id="ABM58166.1"/>
    </source>
</evidence>
<feature type="domain" description="GmrSD restriction endonucleases C-terminal" evidence="3">
    <location>
        <begin position="79"/>
        <end position="134"/>
    </location>
</feature>
<dbReference type="Proteomes" id="UP000000374">
    <property type="component" value="Chromosome"/>
</dbReference>